<dbReference type="STRING" id="559304.G8YB51"/>
<dbReference type="InterPro" id="IPR015507">
    <property type="entry name" value="rRNA-MeTfrase_E"/>
</dbReference>
<keyword evidence="4" id="KW-0808">Transferase</keyword>
<evidence type="ECO:0000256" key="3">
    <source>
        <dbReference type="ARBA" id="ARBA00022603"/>
    </source>
</evidence>
<dbReference type="eggNOG" id="KOG4589">
    <property type="taxonomic scope" value="Eukaryota"/>
</dbReference>
<protein>
    <recommendedName>
        <fullName evidence="6">rRNA methyltransferase 2, mitochondrial</fullName>
    </recommendedName>
</protein>
<comment type="similarity">
    <text evidence="1">Belongs to the class I-like SAM-binding methyltransferase superfamily. RNA methyltransferase RlmE family.</text>
</comment>
<evidence type="ECO:0000256" key="1">
    <source>
        <dbReference type="ARBA" id="ARBA00009258"/>
    </source>
</evidence>
<dbReference type="OrthoDB" id="20105at2759"/>
<dbReference type="InterPro" id="IPR050082">
    <property type="entry name" value="RNA_methyltr_RlmE"/>
</dbReference>
<dbReference type="GO" id="GO:0005739">
    <property type="term" value="C:mitochondrion"/>
    <property type="evidence" value="ECO:0007669"/>
    <property type="project" value="TreeGrafter"/>
</dbReference>
<dbReference type="CDD" id="cd02440">
    <property type="entry name" value="AdoMet_MTases"/>
    <property type="match status" value="1"/>
</dbReference>
<evidence type="ECO:0000256" key="4">
    <source>
        <dbReference type="ARBA" id="ARBA00022679"/>
    </source>
</evidence>
<dbReference type="AlphaFoldDB" id="G8YB51"/>
<name>G8YB51_PICSO</name>
<evidence type="ECO:0000256" key="7">
    <source>
        <dbReference type="PIRSR" id="PIRSR005461-1"/>
    </source>
</evidence>
<keyword evidence="2" id="KW-0698">rRNA processing</keyword>
<evidence type="ECO:0000256" key="6">
    <source>
        <dbReference type="ARBA" id="ARBA00041184"/>
    </source>
</evidence>
<evidence type="ECO:0000256" key="2">
    <source>
        <dbReference type="ARBA" id="ARBA00022552"/>
    </source>
</evidence>
<dbReference type="InterPro" id="IPR002877">
    <property type="entry name" value="RNA_MeTrfase_FtsJ_dom"/>
</dbReference>
<keyword evidence="3" id="KW-0489">Methyltransferase</keyword>
<evidence type="ECO:0000313" key="10">
    <source>
        <dbReference type="Proteomes" id="UP000005222"/>
    </source>
</evidence>
<proteinExistence type="inferred from homology"/>
<dbReference type="HAMAP" id="MF_01547">
    <property type="entry name" value="RNA_methyltr_E"/>
    <property type="match status" value="1"/>
</dbReference>
<keyword evidence="5 7" id="KW-0949">S-adenosyl-L-methionine</keyword>
<accession>G8YB51</accession>
<sequence>MNRLGNVGRRRHGMSSQLVSCYRFKTGSSSSTRWLDRQKKDICSKESKLHNYRSRAAFKLIEIDKKYRIFEKKTRNILDLGSAPGAWSQVAAERMNKLGVEANILGVDLLPSSPPKGTHFLQGNILSKRTHKEINEFFSRATDTTNVGLHIDLVVSDMMANTSGISANDHLASMELCDGALLLAMNLLKEGGTMVIKFFSGCEEHILQWRLSLTFHKVFRMKPNASRSESKEMYFICKRKKSSTSVSEVFGTT</sequence>
<dbReference type="Proteomes" id="UP000005222">
    <property type="component" value="Chromosome J"/>
</dbReference>
<feature type="domain" description="Ribosomal RNA methyltransferase FtsJ" evidence="8">
    <location>
        <begin position="52"/>
        <end position="240"/>
    </location>
</feature>
<dbReference type="FunCoup" id="G8YB51">
    <property type="interactions" value="35"/>
</dbReference>
<reference evidence="9 10" key="1">
    <citation type="journal article" date="2012" name="G3 (Bethesda)">
        <title>Pichia sorbitophila, an interspecies yeast hybrid reveals early steps of genome resolution following polyploidization.</title>
        <authorList>
            <person name="Leh Louis V."/>
            <person name="Despons L."/>
            <person name="Friedrich A."/>
            <person name="Martin T."/>
            <person name="Durrens P."/>
            <person name="Casaregola S."/>
            <person name="Neuveglise C."/>
            <person name="Fairhead C."/>
            <person name="Marck C."/>
            <person name="Cruz J.A."/>
            <person name="Straub M.L."/>
            <person name="Kugler V."/>
            <person name="Sacerdot C."/>
            <person name="Uzunov Z."/>
            <person name="Thierry A."/>
            <person name="Weiss S."/>
            <person name="Bleykasten C."/>
            <person name="De Montigny J."/>
            <person name="Jacques N."/>
            <person name="Jung P."/>
            <person name="Lemaire M."/>
            <person name="Mallet S."/>
            <person name="Morel G."/>
            <person name="Richard G.F."/>
            <person name="Sarkar A."/>
            <person name="Savel G."/>
            <person name="Schacherer J."/>
            <person name="Seret M.L."/>
            <person name="Talla E."/>
            <person name="Samson G."/>
            <person name="Jubin C."/>
            <person name="Poulain J."/>
            <person name="Vacherie B."/>
            <person name="Barbe V."/>
            <person name="Pelletier E."/>
            <person name="Sherman D.J."/>
            <person name="Westhof E."/>
            <person name="Weissenbach J."/>
            <person name="Baret P.V."/>
            <person name="Wincker P."/>
            <person name="Gaillardin C."/>
            <person name="Dujon B."/>
            <person name="Souciet J.L."/>
        </authorList>
    </citation>
    <scope>NUCLEOTIDE SEQUENCE [LARGE SCALE GENOMIC DNA]</scope>
    <source>
        <strain evidence="10">ATCC MYA-4447 / BCRC 22081 / CBS 7064 / NBRC 10061 / NRRL Y-12695</strain>
    </source>
</reference>
<evidence type="ECO:0000256" key="5">
    <source>
        <dbReference type="ARBA" id="ARBA00022691"/>
    </source>
</evidence>
<dbReference type="GO" id="GO:0008650">
    <property type="term" value="F:rRNA (uridine-2'-O-)-methyltransferase activity"/>
    <property type="evidence" value="ECO:0007669"/>
    <property type="project" value="TreeGrafter"/>
</dbReference>
<dbReference type="InParanoid" id="G8YB51"/>
<dbReference type="Gene3D" id="3.40.50.150">
    <property type="entry name" value="Vaccinia Virus protein VP39"/>
    <property type="match status" value="1"/>
</dbReference>
<dbReference type="Pfam" id="PF01728">
    <property type="entry name" value="FtsJ"/>
    <property type="match status" value="1"/>
</dbReference>
<dbReference type="PANTHER" id="PTHR10920">
    <property type="entry name" value="RIBOSOMAL RNA METHYLTRANSFERASE"/>
    <property type="match status" value="1"/>
</dbReference>
<evidence type="ECO:0000313" key="9">
    <source>
        <dbReference type="EMBL" id="CCE82182.1"/>
    </source>
</evidence>
<gene>
    <name evidence="9" type="primary">Piso0_001893</name>
    <name evidence="9" type="ORF">GNLVRS01_PISO0J00185g</name>
</gene>
<keyword evidence="10" id="KW-1185">Reference proteome</keyword>
<organism evidence="9 10">
    <name type="scientific">Pichia sorbitophila (strain ATCC MYA-4447 / BCRC 22081 / CBS 7064 / NBRC 10061 / NRRL Y-12695)</name>
    <name type="common">Hybrid yeast</name>
    <dbReference type="NCBI Taxonomy" id="559304"/>
    <lineage>
        <taxon>Eukaryota</taxon>
        <taxon>Fungi</taxon>
        <taxon>Dikarya</taxon>
        <taxon>Ascomycota</taxon>
        <taxon>Saccharomycotina</taxon>
        <taxon>Pichiomycetes</taxon>
        <taxon>Debaryomycetaceae</taxon>
        <taxon>Millerozyma</taxon>
    </lineage>
</organism>
<dbReference type="SUPFAM" id="SSF53335">
    <property type="entry name" value="S-adenosyl-L-methionine-dependent methyltransferases"/>
    <property type="match status" value="1"/>
</dbReference>
<dbReference type="HOGENOM" id="CLU_009422_2_0_1"/>
<feature type="active site" description="Proton acceptor" evidence="7">
    <location>
        <position position="197"/>
    </location>
</feature>
<evidence type="ECO:0000259" key="8">
    <source>
        <dbReference type="Pfam" id="PF01728"/>
    </source>
</evidence>
<dbReference type="EMBL" id="FO082050">
    <property type="protein sequence ID" value="CCE82182.1"/>
    <property type="molecule type" value="Genomic_DNA"/>
</dbReference>
<dbReference type="PANTHER" id="PTHR10920:SF18">
    <property type="entry name" value="RRNA METHYLTRANSFERASE 2, MITOCHONDRIAL"/>
    <property type="match status" value="1"/>
</dbReference>
<dbReference type="PIRSF" id="PIRSF005461">
    <property type="entry name" value="23S_rRNA_mtase"/>
    <property type="match status" value="1"/>
</dbReference>
<dbReference type="OMA" id="CEEHILQ"/>
<dbReference type="InterPro" id="IPR029063">
    <property type="entry name" value="SAM-dependent_MTases_sf"/>
</dbReference>